<dbReference type="PANTHER" id="PTHR31517:SF51">
    <property type="entry name" value="PEROXIDASE 55"/>
    <property type="match status" value="1"/>
</dbReference>
<feature type="binding site" evidence="16">
    <location>
        <position position="257"/>
    </location>
    <ligand>
        <name>Ca(2+)</name>
        <dbReference type="ChEBI" id="CHEBI:29108"/>
        <label>2</label>
    </ligand>
</feature>
<dbReference type="OrthoDB" id="2113341at2759"/>
<evidence type="ECO:0000256" key="12">
    <source>
        <dbReference type="ARBA" id="ARBA00023157"/>
    </source>
</evidence>
<dbReference type="FunFam" id="1.10.420.10:FF:000001">
    <property type="entry name" value="Peroxidase"/>
    <property type="match status" value="1"/>
</dbReference>
<dbReference type="GO" id="GO:0006979">
    <property type="term" value="P:response to oxidative stress"/>
    <property type="evidence" value="ECO:0007669"/>
    <property type="project" value="UniProtKB-UniRule"/>
</dbReference>
<evidence type="ECO:0000256" key="16">
    <source>
        <dbReference type="PIRSR" id="PIRSR600823-3"/>
    </source>
</evidence>
<feature type="active site" description="Proton acceptor" evidence="14">
    <location>
        <position position="74"/>
    </location>
</feature>
<feature type="binding site" evidence="16">
    <location>
        <position position="254"/>
    </location>
    <ligand>
        <name>Ca(2+)</name>
        <dbReference type="ChEBI" id="CHEBI:29108"/>
        <label>2</label>
    </ligand>
</feature>
<dbReference type="GO" id="GO:0046872">
    <property type="term" value="F:metal ion binding"/>
    <property type="evidence" value="ECO:0007669"/>
    <property type="project" value="UniProtKB-UniRule"/>
</dbReference>
<gene>
    <name evidence="21" type="ORF">EUTSA_v10014070mg</name>
</gene>
<dbReference type="Proteomes" id="UP000030689">
    <property type="component" value="Unassembled WGS sequence"/>
</dbReference>
<dbReference type="InterPro" id="IPR010255">
    <property type="entry name" value="Haem_peroxidase_sf"/>
</dbReference>
<keyword evidence="7 19" id="KW-0349">Heme</keyword>
<dbReference type="Gene3D" id="1.10.520.10">
    <property type="match status" value="1"/>
</dbReference>
<evidence type="ECO:0000256" key="6">
    <source>
        <dbReference type="ARBA" id="ARBA00022559"/>
    </source>
</evidence>
<evidence type="ECO:0000256" key="8">
    <source>
        <dbReference type="ARBA" id="ARBA00022723"/>
    </source>
</evidence>
<keyword evidence="13 19" id="KW-0376">Hydrogen peroxide</keyword>
<evidence type="ECO:0000259" key="20">
    <source>
        <dbReference type="PROSITE" id="PS50873"/>
    </source>
</evidence>
<feature type="disulfide bond" evidence="18">
    <location>
        <begin position="43"/>
        <end position="123"/>
    </location>
</feature>
<dbReference type="OMA" id="SMTDMIA"/>
<comment type="cofactor">
    <cofactor evidence="16 19">
        <name>heme b</name>
        <dbReference type="ChEBI" id="CHEBI:60344"/>
    </cofactor>
    <text evidence="16 19">Binds 1 heme b (iron(II)-protoporphyrin IX) group per subunit.</text>
</comment>
<dbReference type="InterPro" id="IPR000823">
    <property type="entry name" value="Peroxidase_pln"/>
</dbReference>
<evidence type="ECO:0000256" key="15">
    <source>
        <dbReference type="PIRSR" id="PIRSR600823-2"/>
    </source>
</evidence>
<evidence type="ECO:0000256" key="7">
    <source>
        <dbReference type="ARBA" id="ARBA00022617"/>
    </source>
</evidence>
<dbReference type="STRING" id="72664.V4N6X0"/>
<evidence type="ECO:0000313" key="21">
    <source>
        <dbReference type="EMBL" id="ESQ41376.1"/>
    </source>
</evidence>
<proteinExistence type="inferred from homology"/>
<dbReference type="Pfam" id="PF00141">
    <property type="entry name" value="peroxidase"/>
    <property type="match status" value="1"/>
</dbReference>
<evidence type="ECO:0000256" key="1">
    <source>
        <dbReference type="ARBA" id="ARBA00000189"/>
    </source>
</evidence>
<keyword evidence="5 19" id="KW-0964">Secreted</keyword>
<dbReference type="InterPro" id="IPR019793">
    <property type="entry name" value="Peroxidases_heam-ligand_BS"/>
</dbReference>
<dbReference type="GO" id="GO:0005576">
    <property type="term" value="C:extracellular region"/>
    <property type="evidence" value="ECO:0007669"/>
    <property type="project" value="UniProtKB-SubCell"/>
</dbReference>
<evidence type="ECO:0000256" key="19">
    <source>
        <dbReference type="RuleBase" id="RU362060"/>
    </source>
</evidence>
<keyword evidence="10 19" id="KW-0560">Oxidoreductase</keyword>
<reference evidence="21 22" key="1">
    <citation type="journal article" date="2013" name="Front. Plant Sci.">
        <title>The Reference Genome of the Halophytic Plant Eutrema salsugineum.</title>
        <authorList>
            <person name="Yang R."/>
            <person name="Jarvis D.E."/>
            <person name="Chen H."/>
            <person name="Beilstein M.A."/>
            <person name="Grimwood J."/>
            <person name="Jenkins J."/>
            <person name="Shu S."/>
            <person name="Prochnik S."/>
            <person name="Xin M."/>
            <person name="Ma C."/>
            <person name="Schmutz J."/>
            <person name="Wing R.A."/>
            <person name="Mitchell-Olds T."/>
            <person name="Schumaker K.S."/>
            <person name="Wang X."/>
        </authorList>
    </citation>
    <scope>NUCLEOTIDE SEQUENCE [LARGE SCALE GENOMIC DNA]</scope>
</reference>
<evidence type="ECO:0000313" key="22">
    <source>
        <dbReference type="Proteomes" id="UP000030689"/>
    </source>
</evidence>
<feature type="binding site" evidence="16">
    <location>
        <position position="202"/>
    </location>
    <ligand>
        <name>Ca(2+)</name>
        <dbReference type="ChEBI" id="CHEBI:29108"/>
        <label>2</label>
    </ligand>
</feature>
<dbReference type="InterPro" id="IPR033905">
    <property type="entry name" value="Secretory_peroxidase"/>
</dbReference>
<feature type="disulfide bond" evidence="18">
    <location>
        <begin position="76"/>
        <end position="81"/>
    </location>
</feature>
<protein>
    <recommendedName>
        <fullName evidence="4 19">Peroxidase</fullName>
        <ecNumber evidence="4 19">1.11.1.7</ecNumber>
    </recommendedName>
</protein>
<comment type="similarity">
    <text evidence="19">Belongs to the peroxidase family. Classical plant (class III) peroxidase subfamily.</text>
</comment>
<evidence type="ECO:0000256" key="9">
    <source>
        <dbReference type="ARBA" id="ARBA00022729"/>
    </source>
</evidence>
<feature type="binding site" evidence="16">
    <location>
        <position position="80"/>
    </location>
    <ligand>
        <name>Ca(2+)</name>
        <dbReference type="ChEBI" id="CHEBI:29108"/>
        <label>1</label>
    </ligand>
</feature>
<dbReference type="EC" id="1.11.1.7" evidence="4 19"/>
<feature type="binding site" evidence="15">
    <location>
        <position position="171"/>
    </location>
    <ligand>
        <name>substrate</name>
    </ligand>
</feature>
<comment type="similarity">
    <text evidence="3">Belongs to the peroxidase family. Ascorbate peroxidase subfamily.</text>
</comment>
<comment type="cofactor">
    <cofactor evidence="16 19">
        <name>Ca(2+)</name>
        <dbReference type="ChEBI" id="CHEBI:29108"/>
    </cofactor>
    <text evidence="16 19">Binds 2 calcium ions per subunit.</text>
</comment>
<dbReference type="SUPFAM" id="SSF48113">
    <property type="entry name" value="Heme-dependent peroxidases"/>
    <property type="match status" value="1"/>
</dbReference>
<keyword evidence="22" id="KW-1185">Reference proteome</keyword>
<dbReference type="PRINTS" id="PR00461">
    <property type="entry name" value="PLPEROXIDASE"/>
</dbReference>
<sequence length="334" mass="36543">MDTRDNDSTKHTMMMWFYLGMLFFCMVAESDARLTENFYASTCPNVELIVRQVVSTKIEQTFTTAPATLRMFFHDCFVGGCDASVMIASESGDAEKDAPDNLSLAGDGFDTVIKAKLAVEAQCPGLVSCADIMAMAARDVVVLAGGPEFKVELGRRDGLVSQASRVDGKIPGPDLDVRGLVDLFASHGLSMTDMIALSGAHTIGFSHCNRFAHRLYNFSALMPLDPTLDPAYAQQLMQTCPQGRSDPEIALDLDITTPRVFDNVYFQNLVARKGLFTSDQVLFNDFRSQATVVRFANSAEEFNSAFISAMRKLGRVGVKVGSQGEIRRDCSAFN</sequence>
<dbReference type="eggNOG" id="ENOG502QT4B">
    <property type="taxonomic scope" value="Eukaryota"/>
</dbReference>
<dbReference type="InterPro" id="IPR002016">
    <property type="entry name" value="Haem_peroxidase"/>
</dbReference>
<keyword evidence="12 18" id="KW-1015">Disulfide bond</keyword>
<dbReference type="EMBL" id="KI517464">
    <property type="protein sequence ID" value="ESQ41376.1"/>
    <property type="molecule type" value="Genomic_DNA"/>
</dbReference>
<evidence type="ECO:0000256" key="17">
    <source>
        <dbReference type="PIRSR" id="PIRSR600823-4"/>
    </source>
</evidence>
<evidence type="ECO:0000256" key="18">
    <source>
        <dbReference type="PIRSR" id="PIRSR600823-5"/>
    </source>
</evidence>
<keyword evidence="11 16" id="KW-0408">Iron</keyword>
<comment type="function">
    <text evidence="2">Removal of H(2)O(2), oxidation of toxic reductants, biosynthesis and degradation of lignin, suberization, auxin catabolism, response to environmental stresses such as wounding, pathogen attack and oxidative stress. These functions might be dependent on each isozyme/isoform in each plant tissue.</text>
</comment>
<dbReference type="PANTHER" id="PTHR31517">
    <property type="match status" value="1"/>
</dbReference>
<dbReference type="GO" id="GO:0140825">
    <property type="term" value="F:lactoperoxidase activity"/>
    <property type="evidence" value="ECO:0007669"/>
    <property type="project" value="UniProtKB-EC"/>
</dbReference>
<keyword evidence="9 19" id="KW-0732">Signal</keyword>
<evidence type="ECO:0000256" key="5">
    <source>
        <dbReference type="ARBA" id="ARBA00022525"/>
    </source>
</evidence>
<dbReference type="InterPro" id="IPR019794">
    <property type="entry name" value="Peroxidases_AS"/>
</dbReference>
<keyword evidence="16 19" id="KW-0106">Calcium</keyword>
<dbReference type="PROSITE" id="PS50873">
    <property type="entry name" value="PEROXIDASE_4"/>
    <property type="match status" value="1"/>
</dbReference>
<dbReference type="PROSITE" id="PS00436">
    <property type="entry name" value="PEROXIDASE_2"/>
    <property type="match status" value="1"/>
</dbReference>
<dbReference type="Gene3D" id="1.10.420.10">
    <property type="entry name" value="Peroxidase, domain 2"/>
    <property type="match status" value="1"/>
</dbReference>
<evidence type="ECO:0000256" key="11">
    <source>
        <dbReference type="ARBA" id="ARBA00023004"/>
    </source>
</evidence>
<evidence type="ECO:0000256" key="4">
    <source>
        <dbReference type="ARBA" id="ARBA00012313"/>
    </source>
</evidence>
<keyword evidence="8 16" id="KW-0479">Metal-binding</keyword>
<feature type="binding site" evidence="16">
    <location>
        <position position="262"/>
    </location>
    <ligand>
        <name>Ca(2+)</name>
        <dbReference type="ChEBI" id="CHEBI:29108"/>
        <label>2</label>
    </ligand>
</feature>
<comment type="catalytic activity">
    <reaction evidence="1 19">
        <text>2 a phenolic donor + H2O2 = 2 a phenolic radical donor + 2 H2O</text>
        <dbReference type="Rhea" id="RHEA:56136"/>
        <dbReference type="ChEBI" id="CHEBI:15377"/>
        <dbReference type="ChEBI" id="CHEBI:16240"/>
        <dbReference type="ChEBI" id="CHEBI:139520"/>
        <dbReference type="ChEBI" id="CHEBI:139521"/>
        <dbReference type="EC" id="1.11.1.7"/>
    </reaction>
</comment>
<keyword evidence="6 19" id="KW-0575">Peroxidase</keyword>
<name>V4N6X0_EUTSA</name>
<feature type="binding site" evidence="16">
    <location>
        <position position="78"/>
    </location>
    <ligand>
        <name>Ca(2+)</name>
        <dbReference type="ChEBI" id="CHEBI:29108"/>
        <label>1</label>
    </ligand>
</feature>
<organism evidence="21 22">
    <name type="scientific">Eutrema salsugineum</name>
    <name type="common">Saltwater cress</name>
    <name type="synonym">Sisymbrium salsugineum</name>
    <dbReference type="NCBI Taxonomy" id="72664"/>
    <lineage>
        <taxon>Eukaryota</taxon>
        <taxon>Viridiplantae</taxon>
        <taxon>Streptophyta</taxon>
        <taxon>Embryophyta</taxon>
        <taxon>Tracheophyta</taxon>
        <taxon>Spermatophyta</taxon>
        <taxon>Magnoliopsida</taxon>
        <taxon>eudicotyledons</taxon>
        <taxon>Gunneridae</taxon>
        <taxon>Pentapetalae</taxon>
        <taxon>rosids</taxon>
        <taxon>malvids</taxon>
        <taxon>Brassicales</taxon>
        <taxon>Brassicaceae</taxon>
        <taxon>Eutremeae</taxon>
        <taxon>Eutrema</taxon>
    </lineage>
</organism>
<evidence type="ECO:0000256" key="14">
    <source>
        <dbReference type="PIRSR" id="PIRSR600823-1"/>
    </source>
</evidence>
<dbReference type="FunFam" id="1.10.520.10:FF:000008">
    <property type="entry name" value="Peroxidase"/>
    <property type="match status" value="1"/>
</dbReference>
<dbReference type="GO" id="GO:0042744">
    <property type="term" value="P:hydrogen peroxide catabolic process"/>
    <property type="evidence" value="ECO:0007669"/>
    <property type="project" value="UniProtKB-KW"/>
</dbReference>
<dbReference type="Gramene" id="ESQ41376">
    <property type="protein sequence ID" value="ESQ41376"/>
    <property type="gene ID" value="EUTSA_v10014070mg"/>
</dbReference>
<comment type="subcellular location">
    <subcellularLocation>
        <location evidence="19">Secreted</location>
    </subcellularLocation>
</comment>
<evidence type="ECO:0000256" key="2">
    <source>
        <dbReference type="ARBA" id="ARBA00002322"/>
    </source>
</evidence>
<feature type="binding site" evidence="16">
    <location>
        <position position="75"/>
    </location>
    <ligand>
        <name>Ca(2+)</name>
        <dbReference type="ChEBI" id="CHEBI:29108"/>
        <label>1</label>
    </ligand>
</feature>
<accession>V4N6X0</accession>
<feature type="signal peptide" evidence="19">
    <location>
        <begin position="1"/>
        <end position="32"/>
    </location>
</feature>
<feature type="disulfide bond" evidence="18">
    <location>
        <begin position="129"/>
        <end position="330"/>
    </location>
</feature>
<feature type="disulfide bond" evidence="18">
    <location>
        <begin position="208"/>
        <end position="240"/>
    </location>
</feature>
<feature type="site" description="Transition state stabilizer" evidence="17">
    <location>
        <position position="70"/>
    </location>
</feature>
<evidence type="ECO:0000256" key="10">
    <source>
        <dbReference type="ARBA" id="ARBA00023002"/>
    </source>
</evidence>
<feature type="binding site" description="axial binding residue" evidence="16">
    <location>
        <position position="201"/>
    </location>
    <ligand>
        <name>heme b</name>
        <dbReference type="ChEBI" id="CHEBI:60344"/>
    </ligand>
    <ligandPart>
        <name>Fe</name>
        <dbReference type="ChEBI" id="CHEBI:18248"/>
    </ligandPart>
</feature>
<feature type="binding site" evidence="16">
    <location>
        <position position="95"/>
    </location>
    <ligand>
        <name>Ca(2+)</name>
        <dbReference type="ChEBI" id="CHEBI:29108"/>
        <label>1</label>
    </ligand>
</feature>
<dbReference type="KEGG" id="eus:EUTSA_v10014070mg"/>
<evidence type="ECO:0000256" key="3">
    <source>
        <dbReference type="ARBA" id="ARBA00006873"/>
    </source>
</evidence>
<dbReference type="AlphaFoldDB" id="V4N6X0"/>
<feature type="domain" description="Plant heme peroxidase family profile" evidence="20">
    <location>
        <begin position="33"/>
        <end position="334"/>
    </location>
</feature>
<feature type="chain" id="PRO_5005148531" description="Peroxidase" evidence="19">
    <location>
        <begin position="33"/>
        <end position="334"/>
    </location>
</feature>
<dbReference type="PRINTS" id="PR00458">
    <property type="entry name" value="PEROXIDASE"/>
</dbReference>
<evidence type="ECO:0000256" key="13">
    <source>
        <dbReference type="ARBA" id="ARBA00023324"/>
    </source>
</evidence>
<dbReference type="CDD" id="cd00693">
    <property type="entry name" value="secretory_peroxidase"/>
    <property type="match status" value="1"/>
</dbReference>
<dbReference type="GO" id="GO:0020037">
    <property type="term" value="F:heme binding"/>
    <property type="evidence" value="ECO:0007669"/>
    <property type="project" value="UniProtKB-UniRule"/>
</dbReference>
<feature type="binding site" evidence="16">
    <location>
        <position position="84"/>
    </location>
    <ligand>
        <name>Ca(2+)</name>
        <dbReference type="ChEBI" id="CHEBI:29108"/>
        <label>1</label>
    </ligand>
</feature>
<feature type="binding site" evidence="16">
    <location>
        <position position="82"/>
    </location>
    <ligand>
        <name>Ca(2+)</name>
        <dbReference type="ChEBI" id="CHEBI:29108"/>
        <label>1</label>
    </ligand>
</feature>
<dbReference type="PROSITE" id="PS00435">
    <property type="entry name" value="PEROXIDASE_1"/>
    <property type="match status" value="1"/>
</dbReference>